<feature type="region of interest" description="Disordered" evidence="13">
    <location>
        <begin position="1"/>
        <end position="21"/>
    </location>
</feature>
<dbReference type="GO" id="GO:0016757">
    <property type="term" value="F:glycosyltransferase activity"/>
    <property type="evidence" value="ECO:0007669"/>
    <property type="project" value="UniProtKB-KW"/>
</dbReference>
<keyword evidence="9" id="KW-0464">Manganese</keyword>
<dbReference type="PANTHER" id="PTHR11183">
    <property type="entry name" value="GLYCOGENIN SUBFAMILY MEMBER"/>
    <property type="match status" value="1"/>
</dbReference>
<keyword evidence="6" id="KW-0735">Signal-anchor</keyword>
<evidence type="ECO:0000256" key="9">
    <source>
        <dbReference type="ARBA" id="ARBA00023211"/>
    </source>
</evidence>
<evidence type="ECO:0000256" key="10">
    <source>
        <dbReference type="ARBA" id="ARBA00023316"/>
    </source>
</evidence>
<keyword evidence="2" id="KW-0328">Glycosyltransferase</keyword>
<name>A0AA88DJ21_FICCA</name>
<dbReference type="FunFam" id="3.90.550.10:FF:000018">
    <property type="entry name" value="Hexosyltransferase"/>
    <property type="match status" value="1"/>
</dbReference>
<evidence type="ECO:0000256" key="11">
    <source>
        <dbReference type="ARBA" id="ARBA00038162"/>
    </source>
</evidence>
<keyword evidence="8 14" id="KW-0472">Membrane</keyword>
<evidence type="ECO:0000313" key="15">
    <source>
        <dbReference type="EMBL" id="GMN48384.1"/>
    </source>
</evidence>
<evidence type="ECO:0000256" key="13">
    <source>
        <dbReference type="SAM" id="MobiDB-lite"/>
    </source>
</evidence>
<dbReference type="Gene3D" id="3.90.550.10">
    <property type="entry name" value="Spore Coat Polysaccharide Biosynthesis Protein SpsA, Chain A"/>
    <property type="match status" value="1"/>
</dbReference>
<keyword evidence="4 14" id="KW-0812">Transmembrane</keyword>
<keyword evidence="16" id="KW-1185">Reference proteome</keyword>
<dbReference type="InterPro" id="IPR002495">
    <property type="entry name" value="Glyco_trans_8"/>
</dbReference>
<feature type="transmembrane region" description="Helical" evidence="14">
    <location>
        <begin position="88"/>
        <end position="107"/>
    </location>
</feature>
<evidence type="ECO:0000256" key="3">
    <source>
        <dbReference type="ARBA" id="ARBA00022679"/>
    </source>
</evidence>
<protein>
    <recommendedName>
        <fullName evidence="12">Hexosyltransferase</fullName>
        <ecNumber evidence="12">2.4.1.-</ecNumber>
    </recommendedName>
</protein>
<proteinExistence type="inferred from homology"/>
<dbReference type="GO" id="GO:0000139">
    <property type="term" value="C:Golgi membrane"/>
    <property type="evidence" value="ECO:0007669"/>
    <property type="project" value="UniProtKB-SubCell"/>
</dbReference>
<dbReference type="Pfam" id="PF01501">
    <property type="entry name" value="Glyco_transf_8"/>
    <property type="match status" value="1"/>
</dbReference>
<dbReference type="EC" id="2.4.1.-" evidence="12"/>
<dbReference type="InterPro" id="IPR050587">
    <property type="entry name" value="GNT1/Glycosyltrans_8"/>
</dbReference>
<sequence>MKGSSPSPVEARHHRSSSSPKSVSLCESFLLNFAYHHILLFFTTTKYTTLSTNTRRSQRNKAVQHLGNGKALHIRTVQARNLKCKPTLTILLVVITLGTFAVTLFFSPEIYNTERLSNSLSWPTSIVRRKIKDKITALDSRYISSFNIDWHQISDTIKAKLTDKDKYMGIGLLNFNDSEINRWKELIIPDHVEHVILKLDPVPRNTTWRSLYPVWIDEEEQFNVPTCPDLPKIRVPEDPTIDLVAVKLPCNKPGSWSRNVARLHLQLEAARIVANTQGYHPVQVLLVTECPPIPNLFTCNDLVVQEGNAWLYEPDLSRLRDRLQLPIGSCELAVPLKAKAENFQSERSAYREAYATILHSANKYVCGAIALARSIRRTGSTRDLLILVDETIGEHHRRGLEFAGWKIRTIRRIRNPKASRGIYNEWNYSKLRLWQLTDYHKIIFLDADILVLRNIDFLFGIPEISASGNHATLFNSGVMVIEPSNCTFQMLMDRIDEIRSYNGGDQGFLNEIFTWWHRIPRRMNFLKHLWRVDDEKERETKNRLFRSDPPILYVLHYLGRKPWVCFRDYDCNWNDEHGRKFASDDAHERWWKAFDEMPKRLRRFCLLSEKQKAALEWGRRRARSANYSDGHWKIQIKDERFKLKRRAEDFGL</sequence>
<keyword evidence="5" id="KW-0479">Metal-binding</keyword>
<evidence type="ECO:0000256" key="1">
    <source>
        <dbReference type="ARBA" id="ARBA00004323"/>
    </source>
</evidence>
<evidence type="ECO:0000256" key="14">
    <source>
        <dbReference type="SAM" id="Phobius"/>
    </source>
</evidence>
<comment type="subcellular location">
    <subcellularLocation>
        <location evidence="1">Golgi apparatus membrane</location>
        <topology evidence="1">Single-pass type II membrane protein</topology>
    </subcellularLocation>
</comment>
<evidence type="ECO:0000256" key="12">
    <source>
        <dbReference type="RuleBase" id="RU362027"/>
    </source>
</evidence>
<dbReference type="GO" id="GO:0046872">
    <property type="term" value="F:metal ion binding"/>
    <property type="evidence" value="ECO:0007669"/>
    <property type="project" value="UniProtKB-KW"/>
</dbReference>
<organism evidence="15 16">
    <name type="scientific">Ficus carica</name>
    <name type="common">Common fig</name>
    <dbReference type="NCBI Taxonomy" id="3494"/>
    <lineage>
        <taxon>Eukaryota</taxon>
        <taxon>Viridiplantae</taxon>
        <taxon>Streptophyta</taxon>
        <taxon>Embryophyta</taxon>
        <taxon>Tracheophyta</taxon>
        <taxon>Spermatophyta</taxon>
        <taxon>Magnoliopsida</taxon>
        <taxon>eudicotyledons</taxon>
        <taxon>Gunneridae</taxon>
        <taxon>Pentapetalae</taxon>
        <taxon>rosids</taxon>
        <taxon>fabids</taxon>
        <taxon>Rosales</taxon>
        <taxon>Moraceae</taxon>
        <taxon>Ficeae</taxon>
        <taxon>Ficus</taxon>
    </lineage>
</organism>
<keyword evidence="3" id="KW-0808">Transferase</keyword>
<dbReference type="SUPFAM" id="SSF53448">
    <property type="entry name" value="Nucleotide-diphospho-sugar transferases"/>
    <property type="match status" value="1"/>
</dbReference>
<dbReference type="EMBL" id="BTGU01000028">
    <property type="protein sequence ID" value="GMN48384.1"/>
    <property type="molecule type" value="Genomic_DNA"/>
</dbReference>
<evidence type="ECO:0000256" key="6">
    <source>
        <dbReference type="ARBA" id="ARBA00022968"/>
    </source>
</evidence>
<dbReference type="Proteomes" id="UP001187192">
    <property type="component" value="Unassembled WGS sequence"/>
</dbReference>
<evidence type="ECO:0000256" key="2">
    <source>
        <dbReference type="ARBA" id="ARBA00022676"/>
    </source>
</evidence>
<keyword evidence="7 14" id="KW-1133">Transmembrane helix</keyword>
<evidence type="ECO:0000256" key="8">
    <source>
        <dbReference type="ARBA" id="ARBA00023136"/>
    </source>
</evidence>
<comment type="similarity">
    <text evidence="11">Belongs to the glycosyltransferase 8 family. Glycogenin subfamily.</text>
</comment>
<dbReference type="GO" id="GO:0071555">
    <property type="term" value="P:cell wall organization"/>
    <property type="evidence" value="ECO:0007669"/>
    <property type="project" value="UniProtKB-KW"/>
</dbReference>
<evidence type="ECO:0000256" key="4">
    <source>
        <dbReference type="ARBA" id="ARBA00022692"/>
    </source>
</evidence>
<comment type="caution">
    <text evidence="15">The sequence shown here is derived from an EMBL/GenBank/DDBJ whole genome shotgun (WGS) entry which is preliminary data.</text>
</comment>
<gene>
    <name evidence="15" type="ORF">TIFTF001_017555</name>
</gene>
<evidence type="ECO:0000256" key="5">
    <source>
        <dbReference type="ARBA" id="ARBA00022723"/>
    </source>
</evidence>
<accession>A0AA88DJ21</accession>
<evidence type="ECO:0000313" key="16">
    <source>
        <dbReference type="Proteomes" id="UP001187192"/>
    </source>
</evidence>
<reference evidence="15" key="1">
    <citation type="submission" date="2023-07" db="EMBL/GenBank/DDBJ databases">
        <title>draft genome sequence of fig (Ficus carica).</title>
        <authorList>
            <person name="Takahashi T."/>
            <person name="Nishimura K."/>
        </authorList>
    </citation>
    <scope>NUCLEOTIDE SEQUENCE</scope>
</reference>
<dbReference type="AlphaFoldDB" id="A0AA88DJ21"/>
<evidence type="ECO:0000256" key="7">
    <source>
        <dbReference type="ARBA" id="ARBA00022989"/>
    </source>
</evidence>
<dbReference type="InterPro" id="IPR029044">
    <property type="entry name" value="Nucleotide-diphossugar_trans"/>
</dbReference>
<keyword evidence="10" id="KW-0961">Cell wall biogenesis/degradation</keyword>
<dbReference type="CDD" id="cd02537">
    <property type="entry name" value="GT8_Glycogenin"/>
    <property type="match status" value="1"/>
</dbReference>